<dbReference type="EMBL" id="MGJT01000032">
    <property type="protein sequence ID" value="OGN11402.1"/>
    <property type="molecule type" value="Genomic_DNA"/>
</dbReference>
<dbReference type="Gene3D" id="3.60.110.10">
    <property type="entry name" value="Carbon-nitrogen hydrolase"/>
    <property type="match status" value="1"/>
</dbReference>
<feature type="transmembrane region" description="Helical" evidence="8">
    <location>
        <begin position="125"/>
        <end position="147"/>
    </location>
</feature>
<feature type="domain" description="CN hydrolase" evidence="9">
    <location>
        <begin position="241"/>
        <end position="497"/>
    </location>
</feature>
<feature type="transmembrane region" description="Helical" evidence="8">
    <location>
        <begin position="54"/>
        <end position="74"/>
    </location>
</feature>
<feature type="transmembrane region" description="Helical" evidence="8">
    <location>
        <begin position="86"/>
        <end position="113"/>
    </location>
</feature>
<dbReference type="InterPro" id="IPR045378">
    <property type="entry name" value="LNT_N"/>
</dbReference>
<reference evidence="10 11" key="1">
    <citation type="journal article" date="2016" name="Nat. Commun.">
        <title>Thousands of microbial genomes shed light on interconnected biogeochemical processes in an aquifer system.</title>
        <authorList>
            <person name="Anantharaman K."/>
            <person name="Brown C.T."/>
            <person name="Hug L.A."/>
            <person name="Sharon I."/>
            <person name="Castelle C.J."/>
            <person name="Probst A.J."/>
            <person name="Thomas B.C."/>
            <person name="Singh A."/>
            <person name="Wilkins M.J."/>
            <person name="Karaoz U."/>
            <person name="Brodie E.L."/>
            <person name="Williams K.H."/>
            <person name="Hubbard S.S."/>
            <person name="Banfield J.F."/>
        </authorList>
    </citation>
    <scope>NUCLEOTIDE SEQUENCE [LARGE SCALE GENOMIC DNA]</scope>
</reference>
<evidence type="ECO:0000313" key="10">
    <source>
        <dbReference type="EMBL" id="OGN11402.1"/>
    </source>
</evidence>
<dbReference type="InterPro" id="IPR036526">
    <property type="entry name" value="C-N_Hydrolase_sf"/>
</dbReference>
<organism evidence="10 11">
    <name type="scientific">Candidatus Yanofskybacteria bacterium RIFCSPHIGHO2_02_FULL_43_15c</name>
    <dbReference type="NCBI Taxonomy" id="1802679"/>
    <lineage>
        <taxon>Bacteria</taxon>
        <taxon>Candidatus Yanofskyibacteriota</taxon>
    </lineage>
</organism>
<dbReference type="PANTHER" id="PTHR38686">
    <property type="entry name" value="APOLIPOPROTEIN N-ACYLTRANSFERASE"/>
    <property type="match status" value="1"/>
</dbReference>
<evidence type="ECO:0000256" key="5">
    <source>
        <dbReference type="ARBA" id="ARBA00022989"/>
    </source>
</evidence>
<dbReference type="InterPro" id="IPR004563">
    <property type="entry name" value="Apolipo_AcylTrfase"/>
</dbReference>
<comment type="subcellular location">
    <subcellularLocation>
        <location evidence="1 8">Cell membrane</location>
        <topology evidence="1 8">Multi-pass membrane protein</topology>
    </subcellularLocation>
</comment>
<evidence type="ECO:0000256" key="1">
    <source>
        <dbReference type="ARBA" id="ARBA00004651"/>
    </source>
</evidence>
<keyword evidence="4 8" id="KW-0812">Transmembrane</keyword>
<dbReference type="PROSITE" id="PS50263">
    <property type="entry name" value="CN_HYDROLASE"/>
    <property type="match status" value="1"/>
</dbReference>
<proteinExistence type="inferred from homology"/>
<feature type="transmembrane region" description="Helical" evidence="8">
    <location>
        <begin position="176"/>
        <end position="200"/>
    </location>
</feature>
<dbReference type="GO" id="GO:0042158">
    <property type="term" value="P:lipoprotein biosynthetic process"/>
    <property type="evidence" value="ECO:0007669"/>
    <property type="project" value="UniProtKB-UniRule"/>
</dbReference>
<dbReference type="HAMAP" id="MF_01148">
    <property type="entry name" value="Lnt"/>
    <property type="match status" value="1"/>
</dbReference>
<dbReference type="UniPathway" id="UPA00666"/>
<comment type="similarity">
    <text evidence="8">Belongs to the CN hydrolase family. Apolipoprotein N-acyltransferase subfamily.</text>
</comment>
<evidence type="ECO:0000313" key="11">
    <source>
        <dbReference type="Proteomes" id="UP000178197"/>
    </source>
</evidence>
<dbReference type="GO" id="GO:0005886">
    <property type="term" value="C:plasma membrane"/>
    <property type="evidence" value="ECO:0007669"/>
    <property type="project" value="UniProtKB-SubCell"/>
</dbReference>
<dbReference type="GO" id="GO:0016410">
    <property type="term" value="F:N-acyltransferase activity"/>
    <property type="evidence" value="ECO:0007669"/>
    <property type="project" value="UniProtKB-UniRule"/>
</dbReference>
<evidence type="ECO:0000256" key="7">
    <source>
        <dbReference type="ARBA" id="ARBA00023315"/>
    </source>
</evidence>
<dbReference type="EC" id="2.3.1.269" evidence="8"/>
<gene>
    <name evidence="8" type="primary">lnt</name>
    <name evidence="10" type="ORF">A3C71_00975</name>
</gene>
<dbReference type="SUPFAM" id="SSF56317">
    <property type="entry name" value="Carbon-nitrogen hydrolase"/>
    <property type="match status" value="1"/>
</dbReference>
<dbReference type="PANTHER" id="PTHR38686:SF1">
    <property type="entry name" value="APOLIPOPROTEIN N-ACYLTRANSFERASE"/>
    <property type="match status" value="1"/>
</dbReference>
<keyword evidence="3 8" id="KW-0808">Transferase</keyword>
<evidence type="ECO:0000259" key="9">
    <source>
        <dbReference type="PROSITE" id="PS50263"/>
    </source>
</evidence>
<feature type="transmembrane region" description="Helical" evidence="8">
    <location>
        <begin position="25"/>
        <end position="42"/>
    </location>
</feature>
<protein>
    <recommendedName>
        <fullName evidence="8">Apolipoprotein N-acyltransferase</fullName>
        <shortName evidence="8">ALP N-acyltransferase</shortName>
        <ecNumber evidence="8">2.3.1.269</ecNumber>
    </recommendedName>
</protein>
<evidence type="ECO:0000256" key="3">
    <source>
        <dbReference type="ARBA" id="ARBA00022679"/>
    </source>
</evidence>
<accession>A0A1F8FE13</accession>
<dbReference type="InterPro" id="IPR003010">
    <property type="entry name" value="C-N_Hydrolase"/>
</dbReference>
<keyword evidence="2 8" id="KW-1003">Cell membrane</keyword>
<comment type="function">
    <text evidence="8">Catalyzes the phospholipid dependent N-acylation of the N-terminal cysteine of apolipoprotein, the last step in lipoprotein maturation.</text>
</comment>
<comment type="caution">
    <text evidence="10">The sequence shown here is derived from an EMBL/GenBank/DDBJ whole genome shotgun (WGS) entry which is preliminary data.</text>
</comment>
<evidence type="ECO:0000256" key="4">
    <source>
        <dbReference type="ARBA" id="ARBA00022692"/>
    </source>
</evidence>
<evidence type="ECO:0000256" key="2">
    <source>
        <dbReference type="ARBA" id="ARBA00022475"/>
    </source>
</evidence>
<keyword evidence="7 8" id="KW-0012">Acyltransferase</keyword>
<sequence length="536" mass="60303">MGKNYQSILAGTIIGLTLSLSQPFYGWWFLVFLGLVLVFLATKLFSKGSGAFSLGYLVGLVYFLIDFKWLWAVYPLTNLGIENKILAFFFIFLTWVITAGAMAFAWGSAVWLFHQTDRRVSYSALLIFPSVFTLSEYVRSFFIALVWTGHQTPIGPFWTLGNLAYNFHGSFLFLKFASWFGIYGVVFLTVFLSVWLFVFLEKRRYKKLLFLVLGIFIFFYWPNFLRFDLFEDPRSNLNQKIEVAIIQTKTPSKPSYTSAEEVSIFKTQLELIDSIGKNSPQAKLIIFPEESNFFTRLAIFKKAPEASRYFADLFAKPVLILDNSQISEKGQFKARTIFLDSQKGILGSYDKYLITPGAEYVPLLFKKLDKTLGLNSPELQNIAEYQTGGERPPVINSEEGIRIMALVCADIFSPNLTKLGAAQPNLLVSQSSFAFGHGPKDLLAKDLAASKLRAAESGRYLIKSSNFGYSFVVSDTGKQIKTTSNFDPQILTASVVLKDGKTLYNKVGDAPILLASFAVLLVSLFWKSEVAKAQPF</sequence>
<keyword evidence="5 8" id="KW-1133">Transmembrane helix</keyword>
<dbReference type="Proteomes" id="UP000178197">
    <property type="component" value="Unassembled WGS sequence"/>
</dbReference>
<dbReference type="AlphaFoldDB" id="A0A1F8FE13"/>
<dbReference type="Pfam" id="PF00795">
    <property type="entry name" value="CN_hydrolase"/>
    <property type="match status" value="1"/>
</dbReference>
<feature type="transmembrane region" description="Helical" evidence="8">
    <location>
        <begin position="207"/>
        <end position="225"/>
    </location>
</feature>
<evidence type="ECO:0000256" key="8">
    <source>
        <dbReference type="HAMAP-Rule" id="MF_01148"/>
    </source>
</evidence>
<comment type="pathway">
    <text evidence="8">Protein modification; lipoprotein biosynthesis (N-acyl transfer).</text>
</comment>
<dbReference type="Pfam" id="PF20154">
    <property type="entry name" value="LNT_N"/>
    <property type="match status" value="1"/>
</dbReference>
<evidence type="ECO:0000256" key="6">
    <source>
        <dbReference type="ARBA" id="ARBA00023136"/>
    </source>
</evidence>
<keyword evidence="6 8" id="KW-0472">Membrane</keyword>
<name>A0A1F8FE13_9BACT</name>
<comment type="catalytic activity">
    <reaction evidence="8">
        <text>N-terminal S-1,2-diacyl-sn-glyceryl-L-cysteinyl-[lipoprotein] + a glycerophospholipid = N-acyl-S-1,2-diacyl-sn-glyceryl-L-cysteinyl-[lipoprotein] + a 2-acyl-sn-glycero-3-phospholipid + H(+)</text>
        <dbReference type="Rhea" id="RHEA:48228"/>
        <dbReference type="Rhea" id="RHEA-COMP:14681"/>
        <dbReference type="Rhea" id="RHEA-COMP:14684"/>
        <dbReference type="ChEBI" id="CHEBI:15378"/>
        <dbReference type="ChEBI" id="CHEBI:136912"/>
        <dbReference type="ChEBI" id="CHEBI:140656"/>
        <dbReference type="ChEBI" id="CHEBI:140657"/>
        <dbReference type="ChEBI" id="CHEBI:140660"/>
        <dbReference type="EC" id="2.3.1.269"/>
    </reaction>
</comment>